<dbReference type="Proteomes" id="UP000828390">
    <property type="component" value="Unassembled WGS sequence"/>
</dbReference>
<dbReference type="AlphaFoldDB" id="A0A9D4MCL6"/>
<evidence type="ECO:0000313" key="2">
    <source>
        <dbReference type="Proteomes" id="UP000828390"/>
    </source>
</evidence>
<keyword evidence="2" id="KW-1185">Reference proteome</keyword>
<protein>
    <submittedName>
        <fullName evidence="1">Uncharacterized protein</fullName>
    </submittedName>
</protein>
<reference evidence="1" key="2">
    <citation type="submission" date="2020-11" db="EMBL/GenBank/DDBJ databases">
        <authorList>
            <person name="McCartney M.A."/>
            <person name="Auch B."/>
            <person name="Kono T."/>
            <person name="Mallez S."/>
            <person name="Becker A."/>
            <person name="Gohl D.M."/>
            <person name="Silverstein K.A.T."/>
            <person name="Koren S."/>
            <person name="Bechman K.B."/>
            <person name="Herman A."/>
            <person name="Abrahante J.E."/>
            <person name="Garbe J."/>
        </authorList>
    </citation>
    <scope>NUCLEOTIDE SEQUENCE</scope>
    <source>
        <strain evidence="1">Duluth1</strain>
        <tissue evidence="1">Whole animal</tissue>
    </source>
</reference>
<name>A0A9D4MCL6_DREPO</name>
<accession>A0A9D4MCL6</accession>
<organism evidence="1 2">
    <name type="scientific">Dreissena polymorpha</name>
    <name type="common">Zebra mussel</name>
    <name type="synonym">Mytilus polymorpha</name>
    <dbReference type="NCBI Taxonomy" id="45954"/>
    <lineage>
        <taxon>Eukaryota</taxon>
        <taxon>Metazoa</taxon>
        <taxon>Spiralia</taxon>
        <taxon>Lophotrochozoa</taxon>
        <taxon>Mollusca</taxon>
        <taxon>Bivalvia</taxon>
        <taxon>Autobranchia</taxon>
        <taxon>Heteroconchia</taxon>
        <taxon>Euheterodonta</taxon>
        <taxon>Imparidentia</taxon>
        <taxon>Neoheterodontei</taxon>
        <taxon>Myida</taxon>
        <taxon>Dreissenoidea</taxon>
        <taxon>Dreissenidae</taxon>
        <taxon>Dreissena</taxon>
    </lineage>
</organism>
<gene>
    <name evidence="1" type="ORF">DPMN_036252</name>
</gene>
<evidence type="ECO:0000313" key="1">
    <source>
        <dbReference type="EMBL" id="KAH3873027.1"/>
    </source>
</evidence>
<proteinExistence type="predicted"/>
<reference evidence="1" key="1">
    <citation type="journal article" date="2019" name="bioRxiv">
        <title>The Genome of the Zebra Mussel, Dreissena polymorpha: A Resource for Invasive Species Research.</title>
        <authorList>
            <person name="McCartney M.A."/>
            <person name="Auch B."/>
            <person name="Kono T."/>
            <person name="Mallez S."/>
            <person name="Zhang Y."/>
            <person name="Obille A."/>
            <person name="Becker A."/>
            <person name="Abrahante J.E."/>
            <person name="Garbe J."/>
            <person name="Badalamenti J.P."/>
            <person name="Herman A."/>
            <person name="Mangelson H."/>
            <person name="Liachko I."/>
            <person name="Sullivan S."/>
            <person name="Sone E.D."/>
            <person name="Koren S."/>
            <person name="Silverstein K.A.T."/>
            <person name="Beckman K.B."/>
            <person name="Gohl D.M."/>
        </authorList>
    </citation>
    <scope>NUCLEOTIDE SEQUENCE</scope>
    <source>
        <strain evidence="1">Duluth1</strain>
        <tissue evidence="1">Whole animal</tissue>
    </source>
</reference>
<sequence length="100" mass="10842">MISSSHLRLWSHLGHRPPTSFLQASRFWASLASCPHVLPICIQVTAPGVSRPPSLPFPFGVPCEGLPCCIGCRLAKGVAYPPPTSLKDVFFNWLLVCSSP</sequence>
<dbReference type="EMBL" id="JAIWYP010000002">
    <property type="protein sequence ID" value="KAH3873027.1"/>
    <property type="molecule type" value="Genomic_DNA"/>
</dbReference>
<comment type="caution">
    <text evidence="1">The sequence shown here is derived from an EMBL/GenBank/DDBJ whole genome shotgun (WGS) entry which is preliminary data.</text>
</comment>